<dbReference type="AlphaFoldDB" id="A0AAN1BN36"/>
<name>A0AAN1BN36_RHIET</name>
<reference evidence="1 2" key="1">
    <citation type="submission" date="2017-04" db="EMBL/GenBank/DDBJ databases">
        <title>Complete genome sequences of Rhizobium genomic linages associated to common bean (phaseolus vulgaris).</title>
        <authorList>
            <person name="Santamaria R.I."/>
            <person name="Bustos P."/>
            <person name="Perez-Carrascal O."/>
            <person name="Martinez-Flores I."/>
            <person name="Juarez S."/>
            <person name="Lozano L."/>
            <person name="Miranda F."/>
            <person name="Vinuesa P."/>
            <person name="Martinez-Romero E."/>
            <person name="Cevallos M.A."/>
            <person name="Romero D."/>
            <person name="Davila G."/>
            <person name="Gonzalez V."/>
        </authorList>
    </citation>
    <scope>NUCLEOTIDE SEQUENCE [LARGE SCALE GENOMIC DNA]</scope>
    <source>
        <strain evidence="1 2">NXC12</strain>
        <plasmid evidence="2">pretnxc12d</plasmid>
    </source>
</reference>
<organism evidence="1 2">
    <name type="scientific">Rhizobium etli</name>
    <dbReference type="NCBI Taxonomy" id="29449"/>
    <lineage>
        <taxon>Bacteria</taxon>
        <taxon>Pseudomonadati</taxon>
        <taxon>Pseudomonadota</taxon>
        <taxon>Alphaproteobacteria</taxon>
        <taxon>Hyphomicrobiales</taxon>
        <taxon>Rhizobiaceae</taxon>
        <taxon>Rhizobium/Agrobacterium group</taxon>
        <taxon>Rhizobium</taxon>
    </lineage>
</organism>
<proteinExistence type="predicted"/>
<protein>
    <submittedName>
        <fullName evidence="1">Uncharacterized protein</fullName>
    </submittedName>
</protein>
<geneLocation type="plasmid" evidence="2">
    <name>pretnxc12d</name>
</geneLocation>
<evidence type="ECO:0000313" key="2">
    <source>
        <dbReference type="Proteomes" id="UP000194159"/>
    </source>
</evidence>
<keyword evidence="1" id="KW-0614">Plasmid</keyword>
<dbReference type="EMBL" id="CP020910">
    <property type="protein sequence ID" value="ARQ13471.1"/>
    <property type="molecule type" value="Genomic_DNA"/>
</dbReference>
<dbReference type="Proteomes" id="UP000194159">
    <property type="component" value="Plasmid pRetNXC12d"/>
</dbReference>
<accession>A0AAN1BN36</accession>
<evidence type="ECO:0000313" key="1">
    <source>
        <dbReference type="EMBL" id="ARQ13471.1"/>
    </source>
</evidence>
<sequence>MHSTATEAALGWQDQWNGVVTIGTRFQSISQLWRRSLAVQKGRLSTHSTSSFAKGSWRNIYCAPIARAIRGDAAGIIAEQQC</sequence>
<gene>
    <name evidence="1" type="ORF">NXC12_PD00381</name>
</gene>